<evidence type="ECO:0000313" key="3">
    <source>
        <dbReference type="Proteomes" id="UP001621418"/>
    </source>
</evidence>
<protein>
    <submittedName>
        <fullName evidence="2">Antibiotic biosynthesis monooxygenase</fullName>
    </submittedName>
</protein>
<gene>
    <name evidence="2" type="ORF">OG308_29335</name>
</gene>
<dbReference type="PANTHER" id="PTHR33336:SF3">
    <property type="entry name" value="ABM DOMAIN-CONTAINING PROTEIN"/>
    <property type="match status" value="1"/>
</dbReference>
<dbReference type="Gene3D" id="3.30.70.100">
    <property type="match status" value="1"/>
</dbReference>
<proteinExistence type="predicted"/>
<dbReference type="EMBL" id="CP109527">
    <property type="protein sequence ID" value="WTY35343.1"/>
    <property type="molecule type" value="Genomic_DNA"/>
</dbReference>
<keyword evidence="2" id="KW-0560">Oxidoreductase</keyword>
<dbReference type="RefSeq" id="WP_357361929.1">
    <property type="nucleotide sequence ID" value="NZ_CP109527.1"/>
</dbReference>
<evidence type="ECO:0000259" key="1">
    <source>
        <dbReference type="PROSITE" id="PS51725"/>
    </source>
</evidence>
<dbReference type="InterPro" id="IPR050744">
    <property type="entry name" value="AI-2_Isomerase_LsrG"/>
</dbReference>
<name>A0ABZ1N668_9NOCA</name>
<dbReference type="PANTHER" id="PTHR33336">
    <property type="entry name" value="QUINOL MONOOXYGENASE YGIN-RELATED"/>
    <property type="match status" value="1"/>
</dbReference>
<dbReference type="GO" id="GO:0004497">
    <property type="term" value="F:monooxygenase activity"/>
    <property type="evidence" value="ECO:0007669"/>
    <property type="project" value="UniProtKB-KW"/>
</dbReference>
<accession>A0ABZ1N668</accession>
<dbReference type="SUPFAM" id="SSF54909">
    <property type="entry name" value="Dimeric alpha+beta barrel"/>
    <property type="match status" value="1"/>
</dbReference>
<dbReference type="Pfam" id="PF03992">
    <property type="entry name" value="ABM"/>
    <property type="match status" value="1"/>
</dbReference>
<sequence length="102" mass="12239">MPGTYALVGFAHPKPERRDDLRELLLSFVEPTRAEEGCLEYHFHVDSDDPSVFVFYEVWRSKADLDRHLALPHMQEFWNSRLDYLTRDLDIRWIDMLSPYPR</sequence>
<reference evidence="2 3" key="1">
    <citation type="submission" date="2022-10" db="EMBL/GenBank/DDBJ databases">
        <title>The complete genomes of actinobacterial strains from the NBC collection.</title>
        <authorList>
            <person name="Joergensen T.S."/>
            <person name="Alvarez Arevalo M."/>
            <person name="Sterndorff E.B."/>
            <person name="Faurdal D."/>
            <person name="Vuksanovic O."/>
            <person name="Mourched A.-S."/>
            <person name="Charusanti P."/>
            <person name="Shaw S."/>
            <person name="Blin K."/>
            <person name="Weber T."/>
        </authorList>
    </citation>
    <scope>NUCLEOTIDE SEQUENCE [LARGE SCALE GENOMIC DNA]</scope>
    <source>
        <strain evidence="2 3">NBC_01413</strain>
    </source>
</reference>
<organism evidence="2 3">
    <name type="scientific">Nocardia salmonicida</name>
    <dbReference type="NCBI Taxonomy" id="53431"/>
    <lineage>
        <taxon>Bacteria</taxon>
        <taxon>Bacillati</taxon>
        <taxon>Actinomycetota</taxon>
        <taxon>Actinomycetes</taxon>
        <taxon>Mycobacteriales</taxon>
        <taxon>Nocardiaceae</taxon>
        <taxon>Nocardia</taxon>
    </lineage>
</organism>
<keyword evidence="2" id="KW-0503">Monooxygenase</keyword>
<dbReference type="Proteomes" id="UP001621418">
    <property type="component" value="Chromosome"/>
</dbReference>
<dbReference type="InterPro" id="IPR007138">
    <property type="entry name" value="ABM_dom"/>
</dbReference>
<evidence type="ECO:0000313" key="2">
    <source>
        <dbReference type="EMBL" id="WTY35343.1"/>
    </source>
</evidence>
<dbReference type="InterPro" id="IPR011008">
    <property type="entry name" value="Dimeric_a/b-barrel"/>
</dbReference>
<feature type="domain" description="ABM" evidence="1">
    <location>
        <begin position="5"/>
        <end position="94"/>
    </location>
</feature>
<keyword evidence="3" id="KW-1185">Reference proteome</keyword>
<dbReference type="PROSITE" id="PS51725">
    <property type="entry name" value="ABM"/>
    <property type="match status" value="1"/>
</dbReference>